<feature type="domain" description="Type I restriction modification DNA specificity" evidence="4">
    <location>
        <begin position="5"/>
        <end position="184"/>
    </location>
</feature>
<dbReference type="EC" id="3.1.21.-" evidence="5"/>
<evidence type="ECO:0000256" key="1">
    <source>
        <dbReference type="ARBA" id="ARBA00010923"/>
    </source>
</evidence>
<dbReference type="RefSeq" id="WP_077410060.1">
    <property type="nucleotide sequence ID" value="NZ_JBHRTS010000002.1"/>
</dbReference>
<dbReference type="PANTHER" id="PTHR30408">
    <property type="entry name" value="TYPE-1 RESTRICTION ENZYME ECOKI SPECIFICITY PROTEIN"/>
    <property type="match status" value="1"/>
</dbReference>
<dbReference type="GO" id="GO:0004519">
    <property type="term" value="F:endonuclease activity"/>
    <property type="evidence" value="ECO:0007669"/>
    <property type="project" value="UniProtKB-KW"/>
</dbReference>
<dbReference type="InterPro" id="IPR044946">
    <property type="entry name" value="Restrct_endonuc_typeI_TRD_sf"/>
</dbReference>
<keyword evidence="5" id="KW-0540">Nuclease</keyword>
<dbReference type="CDD" id="cd17517">
    <property type="entry name" value="RMtype1_S_EcoKI_StySPI-TRD2-CR2_like"/>
    <property type="match status" value="1"/>
</dbReference>
<gene>
    <name evidence="5" type="ORF">ACFODZ_03875</name>
</gene>
<dbReference type="Proteomes" id="UP001595533">
    <property type="component" value="Unassembled WGS sequence"/>
</dbReference>
<dbReference type="EMBL" id="JBHRTS010000002">
    <property type="protein sequence ID" value="MFC3193378.1"/>
    <property type="molecule type" value="Genomic_DNA"/>
</dbReference>
<dbReference type="SUPFAM" id="SSF116734">
    <property type="entry name" value="DNA methylase specificity domain"/>
    <property type="match status" value="2"/>
</dbReference>
<sequence length="458" mass="51870">MTFKFFEELFEIPLRNGLTKPKRIRGEGYKMINMGELFKFPRIKNIPMDRVPLNAKEYANSLVEPGDLLFARQSLVVEGAGQCSIFIEDKEKVCFESHLIRCRLNKKIANPLFFYYYFSSRHGKQAISAIVEQGAGAAGVRGSDLAKVLVPDIDIEIQNEIANVLDQFDNKIEINRQANQTLEHIAQAIFKSWFVDFEPTMAKIAAQKEGQDPERAAMAAISGKSLDELDQLSQEQQVQLKTTAALFPDALVDSELGEVPEGWSEKALYETAEFVNGYAFKAKDFSSDRSGLPIVKIVELKNGLSEGTKFTIGEFREKYSIKNDDVLYSWSGSPKTSLEVFKWFGGDAWLNQHIFKLNFESEYQKYFTYYLLRHMKPTLIATAENKQTTGLGHITVADLKRLLVTYPDENVLAEFRYTVGPMYEKCSSLDIETRVLAELRDALLPNLLNGEIKIGKAL</sequence>
<evidence type="ECO:0000313" key="5">
    <source>
        <dbReference type="EMBL" id="MFC3193378.1"/>
    </source>
</evidence>
<proteinExistence type="inferred from homology"/>
<comment type="similarity">
    <text evidence="1">Belongs to the type-I restriction system S methylase family.</text>
</comment>
<reference evidence="6" key="1">
    <citation type="journal article" date="2019" name="Int. J. Syst. Evol. Microbiol.">
        <title>The Global Catalogue of Microorganisms (GCM) 10K type strain sequencing project: providing services to taxonomists for standard genome sequencing and annotation.</title>
        <authorList>
            <consortium name="The Broad Institute Genomics Platform"/>
            <consortium name="The Broad Institute Genome Sequencing Center for Infectious Disease"/>
            <person name="Wu L."/>
            <person name="Ma J."/>
        </authorList>
    </citation>
    <scope>NUCLEOTIDE SEQUENCE [LARGE SCALE GENOMIC DNA]</scope>
    <source>
        <strain evidence="6">KCTC 42953</strain>
    </source>
</reference>
<keyword evidence="3" id="KW-0238">DNA-binding</keyword>
<accession>A0ABV7J9L0</accession>
<comment type="caution">
    <text evidence="5">The sequence shown here is derived from an EMBL/GenBank/DDBJ whole genome shotgun (WGS) entry which is preliminary data.</text>
</comment>
<organism evidence="5 6">
    <name type="scientific">Marinicella sediminis</name>
    <dbReference type="NCBI Taxonomy" id="1792834"/>
    <lineage>
        <taxon>Bacteria</taxon>
        <taxon>Pseudomonadati</taxon>
        <taxon>Pseudomonadota</taxon>
        <taxon>Gammaproteobacteria</taxon>
        <taxon>Lysobacterales</taxon>
        <taxon>Marinicellaceae</taxon>
        <taxon>Marinicella</taxon>
    </lineage>
</organism>
<name>A0ABV7J9L0_9GAMM</name>
<dbReference type="PANTHER" id="PTHR30408:SF13">
    <property type="entry name" value="TYPE I RESTRICTION ENZYME HINDI SPECIFICITY SUBUNIT"/>
    <property type="match status" value="1"/>
</dbReference>
<keyword evidence="2" id="KW-0680">Restriction system</keyword>
<evidence type="ECO:0000313" key="6">
    <source>
        <dbReference type="Proteomes" id="UP001595533"/>
    </source>
</evidence>
<dbReference type="GO" id="GO:0016787">
    <property type="term" value="F:hydrolase activity"/>
    <property type="evidence" value="ECO:0007669"/>
    <property type="project" value="UniProtKB-KW"/>
</dbReference>
<keyword evidence="5" id="KW-0378">Hydrolase</keyword>
<evidence type="ECO:0000256" key="2">
    <source>
        <dbReference type="ARBA" id="ARBA00022747"/>
    </source>
</evidence>
<protein>
    <submittedName>
        <fullName evidence="5">Restriction endonuclease subunit S</fullName>
        <ecNumber evidence="5">3.1.21.-</ecNumber>
    </submittedName>
</protein>
<dbReference type="InterPro" id="IPR000055">
    <property type="entry name" value="Restrct_endonuc_typeI_TRD"/>
</dbReference>
<keyword evidence="5" id="KW-0255">Endonuclease</keyword>
<evidence type="ECO:0000259" key="4">
    <source>
        <dbReference type="Pfam" id="PF01420"/>
    </source>
</evidence>
<dbReference type="CDD" id="cd17254">
    <property type="entry name" value="RMtype1_S_FclI-TRD1-CR1_like"/>
    <property type="match status" value="1"/>
</dbReference>
<evidence type="ECO:0000256" key="3">
    <source>
        <dbReference type="ARBA" id="ARBA00023125"/>
    </source>
</evidence>
<dbReference type="Gene3D" id="3.90.220.20">
    <property type="entry name" value="DNA methylase specificity domains"/>
    <property type="match status" value="2"/>
</dbReference>
<dbReference type="InterPro" id="IPR052021">
    <property type="entry name" value="Type-I_RS_S_subunit"/>
</dbReference>
<keyword evidence="6" id="KW-1185">Reference proteome</keyword>
<feature type="domain" description="Type I restriction modification DNA specificity" evidence="4">
    <location>
        <begin position="260"/>
        <end position="408"/>
    </location>
</feature>
<dbReference type="Pfam" id="PF01420">
    <property type="entry name" value="Methylase_S"/>
    <property type="match status" value="2"/>
</dbReference>